<evidence type="ECO:0000256" key="4">
    <source>
        <dbReference type="ARBA" id="ARBA00023015"/>
    </source>
</evidence>
<evidence type="ECO:0000256" key="7">
    <source>
        <dbReference type="HAMAP-Rule" id="MF_00476"/>
    </source>
</evidence>
<evidence type="ECO:0000256" key="1">
    <source>
        <dbReference type="ARBA" id="ARBA00008478"/>
    </source>
</evidence>
<feature type="domain" description="Ribbon-helix-helix protein CopG" evidence="8">
    <location>
        <begin position="6"/>
        <end position="46"/>
    </location>
</feature>
<dbReference type="Proteomes" id="UP000004162">
    <property type="component" value="Unassembled WGS sequence"/>
</dbReference>
<dbReference type="InterPro" id="IPR045865">
    <property type="entry name" value="ACT-like_dom_sf"/>
</dbReference>
<dbReference type="HAMAP" id="MF_00476">
    <property type="entry name" value="NikR"/>
    <property type="match status" value="1"/>
</dbReference>
<dbReference type="GO" id="GO:0010045">
    <property type="term" value="P:response to nickel cation"/>
    <property type="evidence" value="ECO:0007669"/>
    <property type="project" value="InterPro"/>
</dbReference>
<dbReference type="PANTHER" id="PTHR34719:SF2">
    <property type="entry name" value="NICKEL-RESPONSIVE REGULATOR"/>
    <property type="match status" value="1"/>
</dbReference>
<dbReference type="SUPFAM" id="SSF47598">
    <property type="entry name" value="Ribbon-helix-helix"/>
    <property type="match status" value="1"/>
</dbReference>
<dbReference type="Pfam" id="PF01402">
    <property type="entry name" value="RHH_1"/>
    <property type="match status" value="1"/>
</dbReference>
<reference evidence="10 11" key="1">
    <citation type="submission" date="2006-07" db="EMBL/GenBank/DDBJ databases">
        <title>Annotation of the draft genome assembly of Chlorobium ferroxidans DSM 13031.</title>
        <authorList>
            <consortium name="US DOE Joint Genome Institute (JGI-ORNL)"/>
            <person name="Larimer F."/>
            <person name="Land M."/>
            <person name="Hauser L."/>
        </authorList>
    </citation>
    <scope>NUCLEOTIDE SEQUENCE [LARGE SCALE GENOMIC DNA]</scope>
    <source>
        <strain evidence="10 11">DSM 13031</strain>
    </source>
</reference>
<evidence type="ECO:0000259" key="9">
    <source>
        <dbReference type="Pfam" id="PF08753"/>
    </source>
</evidence>
<comment type="similarity">
    <text evidence="1 7">Belongs to the transcriptional regulatory CopG/NikR family.</text>
</comment>
<dbReference type="NCBIfam" id="NF002815">
    <property type="entry name" value="PRK02967.1"/>
    <property type="match status" value="1"/>
</dbReference>
<protein>
    <recommendedName>
        <fullName evidence="7">Putative nickel-responsive regulator</fullName>
    </recommendedName>
</protein>
<dbReference type="Gene3D" id="3.30.70.1150">
    <property type="entry name" value="ACT-like. Chain A, domain 2"/>
    <property type="match status" value="1"/>
</dbReference>
<dbReference type="InterPro" id="IPR002145">
    <property type="entry name" value="CopG"/>
</dbReference>
<evidence type="ECO:0000256" key="3">
    <source>
        <dbReference type="ARBA" id="ARBA00022723"/>
    </source>
</evidence>
<organism evidence="10 11">
    <name type="scientific">Chlorobium ferrooxidans DSM 13031</name>
    <dbReference type="NCBI Taxonomy" id="377431"/>
    <lineage>
        <taxon>Bacteria</taxon>
        <taxon>Pseudomonadati</taxon>
        <taxon>Chlorobiota</taxon>
        <taxon>Chlorobiia</taxon>
        <taxon>Chlorobiales</taxon>
        <taxon>Chlorobiaceae</taxon>
        <taxon>Chlorobium/Pelodictyon group</taxon>
        <taxon>Chlorobium</taxon>
    </lineage>
</organism>
<keyword evidence="5 7" id="KW-0238">DNA-binding</keyword>
<dbReference type="AlphaFoldDB" id="Q0YS09"/>
<comment type="caution">
    <text evidence="10">The sequence shown here is derived from an EMBL/GenBank/DDBJ whole genome shotgun (WGS) entry which is preliminary data.</text>
</comment>
<keyword evidence="4 7" id="KW-0805">Transcription regulation</keyword>
<gene>
    <name evidence="10" type="ORF">CferDRAFT_0978</name>
</gene>
<dbReference type="OrthoDB" id="9806294at2"/>
<keyword evidence="6 7" id="KW-0804">Transcription</keyword>
<keyword evidence="2 7" id="KW-0533">Nickel</keyword>
<dbReference type="Gene3D" id="1.10.1220.10">
    <property type="entry name" value="Met repressor-like"/>
    <property type="match status" value="1"/>
</dbReference>
<dbReference type="CDD" id="cd22231">
    <property type="entry name" value="RHH_NikR_HicB-like"/>
    <property type="match status" value="1"/>
</dbReference>
<keyword evidence="3 7" id="KW-0479">Metal-binding</keyword>
<proteinExistence type="inferred from homology"/>
<evidence type="ECO:0000256" key="6">
    <source>
        <dbReference type="ARBA" id="ARBA00023163"/>
    </source>
</evidence>
<dbReference type="EMBL" id="AASE01000008">
    <property type="protein sequence ID" value="EAT59063.1"/>
    <property type="molecule type" value="Genomic_DNA"/>
</dbReference>
<dbReference type="NCBIfam" id="NF002169">
    <property type="entry name" value="PRK01002.1"/>
    <property type="match status" value="1"/>
</dbReference>
<accession>Q0YS09</accession>
<sequence length="135" mass="15375">MSELYRFGISLEKTLIDAFDRHIEAQHYKSRSEALRDLIREELIRKQWTEGGTVAGAIVMTYDHHKRELVNLLLDIQHDFQETIISTQHVHLDHHHCLEIIAVKGRASDVEKLATTLKVQVGVKHLSLSISSSAG</sequence>
<feature type="domain" description="Transcription factor NikR nickel binding C-terminal" evidence="9">
    <location>
        <begin position="55"/>
        <end position="130"/>
    </location>
</feature>
<dbReference type="InterPro" id="IPR014864">
    <property type="entry name" value="TF_NikR_Ni-bd_C"/>
</dbReference>
<dbReference type="InterPro" id="IPR022988">
    <property type="entry name" value="Ni_resp_reg_NikR"/>
</dbReference>
<feature type="binding site" evidence="7">
    <location>
        <position position="97"/>
    </location>
    <ligand>
        <name>Ni(2+)</name>
        <dbReference type="ChEBI" id="CHEBI:49786"/>
    </ligand>
</feature>
<dbReference type="Pfam" id="PF08753">
    <property type="entry name" value="NikR_C"/>
    <property type="match status" value="1"/>
</dbReference>
<dbReference type="SUPFAM" id="SSF55021">
    <property type="entry name" value="ACT-like"/>
    <property type="match status" value="1"/>
</dbReference>
<evidence type="ECO:0000259" key="8">
    <source>
        <dbReference type="Pfam" id="PF01402"/>
    </source>
</evidence>
<dbReference type="InterPro" id="IPR050192">
    <property type="entry name" value="CopG/NikR_regulator"/>
</dbReference>
<dbReference type="GO" id="GO:0003700">
    <property type="term" value="F:DNA-binding transcription factor activity"/>
    <property type="evidence" value="ECO:0007669"/>
    <property type="project" value="UniProtKB-UniRule"/>
</dbReference>
<feature type="binding site" evidence="7">
    <location>
        <position position="89"/>
    </location>
    <ligand>
        <name>Ni(2+)</name>
        <dbReference type="ChEBI" id="CHEBI:49786"/>
    </ligand>
</feature>
<evidence type="ECO:0000313" key="10">
    <source>
        <dbReference type="EMBL" id="EAT59063.1"/>
    </source>
</evidence>
<reference evidence="10 11" key="2">
    <citation type="submission" date="2006-07" db="EMBL/GenBank/DDBJ databases">
        <title>Sequencing of the draft genome and assembly of Chlorobium ferroxidans DSM 13031.</title>
        <authorList>
            <consortium name="US DOE Joint Genome Institute (JGI-PGF)"/>
            <person name="Copeland A."/>
            <person name="Lucas S."/>
            <person name="Lapidus A."/>
            <person name="Barry K."/>
            <person name="Glavina del Rio T."/>
            <person name="Dalin E."/>
            <person name="Tice H."/>
            <person name="Bruce D."/>
            <person name="Pitluck S."/>
            <person name="Richardson P."/>
        </authorList>
    </citation>
    <scope>NUCLEOTIDE SEQUENCE [LARGE SCALE GENOMIC DNA]</scope>
    <source>
        <strain evidence="10 11">DSM 13031</strain>
    </source>
</reference>
<dbReference type="InterPro" id="IPR013321">
    <property type="entry name" value="Arc_rbn_hlx_hlx"/>
</dbReference>
<dbReference type="InterPro" id="IPR027271">
    <property type="entry name" value="Acetolactate_synth/TF_NikR_C"/>
</dbReference>
<dbReference type="PANTHER" id="PTHR34719">
    <property type="entry name" value="NICKEL-RESPONSIVE REGULATOR"/>
    <property type="match status" value="1"/>
</dbReference>
<name>Q0YS09_9CHLB</name>
<dbReference type="GO" id="GO:0003677">
    <property type="term" value="F:DNA binding"/>
    <property type="evidence" value="ECO:0007669"/>
    <property type="project" value="UniProtKB-KW"/>
</dbReference>
<evidence type="ECO:0000256" key="2">
    <source>
        <dbReference type="ARBA" id="ARBA00022596"/>
    </source>
</evidence>
<dbReference type="RefSeq" id="WP_006366310.1">
    <property type="nucleotide sequence ID" value="NZ_AASE01000008.1"/>
</dbReference>
<dbReference type="NCBIfam" id="NF001884">
    <property type="entry name" value="PRK00630.1"/>
    <property type="match status" value="1"/>
</dbReference>
<feature type="binding site" evidence="7">
    <location>
        <position position="91"/>
    </location>
    <ligand>
        <name>Ni(2+)</name>
        <dbReference type="ChEBI" id="CHEBI:49786"/>
    </ligand>
</feature>
<dbReference type="GO" id="GO:0016151">
    <property type="term" value="F:nickel cation binding"/>
    <property type="evidence" value="ECO:0007669"/>
    <property type="project" value="UniProtKB-UniRule"/>
</dbReference>
<feature type="binding site" evidence="7">
    <location>
        <position position="78"/>
    </location>
    <ligand>
        <name>Ni(2+)</name>
        <dbReference type="ChEBI" id="CHEBI:49786"/>
    </ligand>
</feature>
<dbReference type="InterPro" id="IPR010985">
    <property type="entry name" value="Ribbon_hlx_hlx"/>
</dbReference>
<keyword evidence="11" id="KW-1185">Reference proteome</keyword>
<comment type="cofactor">
    <cofactor evidence="7">
        <name>Ni(2+)</name>
        <dbReference type="ChEBI" id="CHEBI:49786"/>
    </cofactor>
    <text evidence="7">Binds 1 nickel ion per subunit.</text>
</comment>
<comment type="function">
    <text evidence="7">Transcriptional regulator.</text>
</comment>
<evidence type="ECO:0000313" key="11">
    <source>
        <dbReference type="Proteomes" id="UP000004162"/>
    </source>
</evidence>
<evidence type="ECO:0000256" key="5">
    <source>
        <dbReference type="ARBA" id="ARBA00023125"/>
    </source>
</evidence>
<dbReference type="NCBIfam" id="NF003381">
    <property type="entry name" value="PRK04460.1"/>
    <property type="match status" value="1"/>
</dbReference>